<sequence>MSEQTNALLLDIGNSFIKSAHVRISEGVFEQPLIVTRCDDVSKLREQIQASQRVVAAVVGQGQQVKLLESLCAELQVPLTLAKTQAQAFSMRCAYRNFSTLGVDRWLAVIAGRRISHTDAYCVIDLGTANTCDVVNGHQHLGGWIAPGFSLMRDSLIKNTELVFANDDFPNDLTLGEQTVDCVNMGCVAAVNGFIYAAEQKMRERKSEYTVIITGGGQELIKKNAPKHYYFHENLVLFGLLEYLFT</sequence>
<keyword evidence="18" id="KW-1185">Reference proteome</keyword>
<evidence type="ECO:0000256" key="3">
    <source>
        <dbReference type="ARBA" id="ARBA00001972"/>
    </source>
</evidence>
<comment type="cofactor">
    <cofactor evidence="2">
        <name>K(+)</name>
        <dbReference type="ChEBI" id="CHEBI:29103"/>
    </cofactor>
</comment>
<dbReference type="EC" id="2.7.1.33" evidence="7"/>
<comment type="subcellular location">
    <subcellularLocation>
        <location evidence="4">Cytoplasm</location>
    </subcellularLocation>
</comment>
<keyword evidence="8" id="KW-0963">Cytoplasm</keyword>
<comment type="catalytic activity">
    <reaction evidence="1">
        <text>(R)-pantothenate + ATP = (R)-4'-phosphopantothenate + ADP + H(+)</text>
        <dbReference type="Rhea" id="RHEA:16373"/>
        <dbReference type="ChEBI" id="CHEBI:10986"/>
        <dbReference type="ChEBI" id="CHEBI:15378"/>
        <dbReference type="ChEBI" id="CHEBI:29032"/>
        <dbReference type="ChEBI" id="CHEBI:30616"/>
        <dbReference type="ChEBI" id="CHEBI:456216"/>
        <dbReference type="EC" id="2.7.1.33"/>
    </reaction>
</comment>
<evidence type="ECO:0000256" key="16">
    <source>
        <dbReference type="ARBA" id="ARBA00040883"/>
    </source>
</evidence>
<dbReference type="PANTHER" id="PTHR34265:SF1">
    <property type="entry name" value="TYPE III PANTOTHENATE KINASE"/>
    <property type="match status" value="1"/>
</dbReference>
<evidence type="ECO:0000256" key="5">
    <source>
        <dbReference type="ARBA" id="ARBA00005225"/>
    </source>
</evidence>
<evidence type="ECO:0000256" key="13">
    <source>
        <dbReference type="ARBA" id="ARBA00022958"/>
    </source>
</evidence>
<dbReference type="Proteomes" id="UP001461163">
    <property type="component" value="Unassembled WGS sequence"/>
</dbReference>
<dbReference type="SUPFAM" id="SSF53067">
    <property type="entry name" value="Actin-like ATPase domain"/>
    <property type="match status" value="2"/>
</dbReference>
<evidence type="ECO:0000256" key="15">
    <source>
        <dbReference type="ARBA" id="ARBA00038036"/>
    </source>
</evidence>
<comment type="caution">
    <text evidence="17">The sequence shown here is derived from an EMBL/GenBank/DDBJ whole genome shotgun (WGS) entry which is preliminary data.</text>
</comment>
<dbReference type="CDD" id="cd24015">
    <property type="entry name" value="ASKHA_NBD_PanK-III"/>
    <property type="match status" value="1"/>
</dbReference>
<comment type="similarity">
    <text evidence="15">Belongs to the type III pantothenate kinase family.</text>
</comment>
<dbReference type="PANTHER" id="PTHR34265">
    <property type="entry name" value="TYPE III PANTOTHENATE KINASE"/>
    <property type="match status" value="1"/>
</dbReference>
<evidence type="ECO:0000256" key="6">
    <source>
        <dbReference type="ARBA" id="ARBA00011738"/>
    </source>
</evidence>
<dbReference type="NCBIfam" id="TIGR00671">
    <property type="entry name" value="baf"/>
    <property type="match status" value="1"/>
</dbReference>
<evidence type="ECO:0000256" key="4">
    <source>
        <dbReference type="ARBA" id="ARBA00004496"/>
    </source>
</evidence>
<reference evidence="17 18" key="1">
    <citation type="submission" date="2024-03" db="EMBL/GenBank/DDBJ databases">
        <title>Community enrichment and isolation of bacterial strains for fucoidan degradation.</title>
        <authorList>
            <person name="Sichert A."/>
        </authorList>
    </citation>
    <scope>NUCLEOTIDE SEQUENCE [LARGE SCALE GENOMIC DNA]</scope>
    <source>
        <strain evidence="17 18">AS12</strain>
    </source>
</reference>
<keyword evidence="11 17" id="KW-0418">Kinase</keyword>
<evidence type="ECO:0000313" key="17">
    <source>
        <dbReference type="EMBL" id="MEM5499918.1"/>
    </source>
</evidence>
<evidence type="ECO:0000256" key="10">
    <source>
        <dbReference type="ARBA" id="ARBA00022741"/>
    </source>
</evidence>
<dbReference type="Gene3D" id="3.30.420.40">
    <property type="match status" value="2"/>
</dbReference>
<dbReference type="EMBL" id="JBBMQS010000023">
    <property type="protein sequence ID" value="MEM5499918.1"/>
    <property type="molecule type" value="Genomic_DNA"/>
</dbReference>
<evidence type="ECO:0000256" key="2">
    <source>
        <dbReference type="ARBA" id="ARBA00001958"/>
    </source>
</evidence>
<dbReference type="InterPro" id="IPR043129">
    <property type="entry name" value="ATPase_NBD"/>
</dbReference>
<accession>A0ABU9T1C7</accession>
<keyword evidence="9 17" id="KW-0808">Transferase</keyword>
<comment type="subunit">
    <text evidence="6">Homodimer.</text>
</comment>
<comment type="pathway">
    <text evidence="5">Cofactor biosynthesis; coenzyme A biosynthesis; CoA from (R)-pantothenate: step 1/5.</text>
</comment>
<comment type="cofactor">
    <cofactor evidence="3">
        <name>NH4(+)</name>
        <dbReference type="ChEBI" id="CHEBI:28938"/>
    </cofactor>
</comment>
<evidence type="ECO:0000313" key="18">
    <source>
        <dbReference type="Proteomes" id="UP001461163"/>
    </source>
</evidence>
<evidence type="ECO:0000256" key="8">
    <source>
        <dbReference type="ARBA" id="ARBA00022490"/>
    </source>
</evidence>
<keyword evidence="13" id="KW-0630">Potassium</keyword>
<dbReference type="GO" id="GO:0004594">
    <property type="term" value="F:pantothenate kinase activity"/>
    <property type="evidence" value="ECO:0007669"/>
    <property type="project" value="UniProtKB-EC"/>
</dbReference>
<organism evidence="17 18">
    <name type="scientific">Paraglaciecola mesophila</name>
    <dbReference type="NCBI Taxonomy" id="197222"/>
    <lineage>
        <taxon>Bacteria</taxon>
        <taxon>Pseudomonadati</taxon>
        <taxon>Pseudomonadota</taxon>
        <taxon>Gammaproteobacteria</taxon>
        <taxon>Alteromonadales</taxon>
        <taxon>Alteromonadaceae</taxon>
        <taxon>Paraglaciecola</taxon>
    </lineage>
</organism>
<evidence type="ECO:0000256" key="11">
    <source>
        <dbReference type="ARBA" id="ARBA00022777"/>
    </source>
</evidence>
<keyword evidence="12" id="KW-0067">ATP-binding</keyword>
<evidence type="ECO:0000256" key="7">
    <source>
        <dbReference type="ARBA" id="ARBA00012102"/>
    </source>
</evidence>
<evidence type="ECO:0000256" key="9">
    <source>
        <dbReference type="ARBA" id="ARBA00022679"/>
    </source>
</evidence>
<evidence type="ECO:0000256" key="1">
    <source>
        <dbReference type="ARBA" id="ARBA00001206"/>
    </source>
</evidence>
<evidence type="ECO:0000256" key="14">
    <source>
        <dbReference type="ARBA" id="ARBA00022993"/>
    </source>
</evidence>
<dbReference type="Pfam" id="PF03309">
    <property type="entry name" value="Pan_kinase"/>
    <property type="match status" value="1"/>
</dbReference>
<dbReference type="RefSeq" id="WP_342882880.1">
    <property type="nucleotide sequence ID" value="NZ_JBBMQS010000023.1"/>
</dbReference>
<evidence type="ECO:0000256" key="12">
    <source>
        <dbReference type="ARBA" id="ARBA00022840"/>
    </source>
</evidence>
<keyword evidence="14" id="KW-0173">Coenzyme A biosynthesis</keyword>
<proteinExistence type="inferred from homology"/>
<keyword evidence="10" id="KW-0547">Nucleotide-binding</keyword>
<dbReference type="InterPro" id="IPR004619">
    <property type="entry name" value="Type_III_PanK"/>
</dbReference>
<name>A0ABU9T1C7_9ALTE</name>
<protein>
    <recommendedName>
        <fullName evidence="16">Type III pantothenate kinase</fullName>
        <ecNumber evidence="7">2.7.1.33</ecNumber>
    </recommendedName>
</protein>
<gene>
    <name evidence="17" type="ORF">WNY77_21120</name>
</gene>